<evidence type="ECO:0000256" key="2">
    <source>
        <dbReference type="ARBA" id="ARBA00022679"/>
    </source>
</evidence>
<gene>
    <name evidence="6" type="ORF">Desaf_1994</name>
</gene>
<keyword evidence="2 6" id="KW-0808">Transferase</keyword>
<dbReference type="PANTHER" id="PTHR47313">
    <property type="entry name" value="RIBOSOMAL RNA LARGE SUBUNIT METHYLTRANSFERASE K/L"/>
    <property type="match status" value="1"/>
</dbReference>
<organism evidence="6 7">
    <name type="scientific">Desulfocurvibacter africanus subsp. africanus str. Walvis Bay</name>
    <dbReference type="NCBI Taxonomy" id="690850"/>
    <lineage>
        <taxon>Bacteria</taxon>
        <taxon>Pseudomonadati</taxon>
        <taxon>Thermodesulfobacteriota</taxon>
        <taxon>Desulfovibrionia</taxon>
        <taxon>Desulfovibrionales</taxon>
        <taxon>Desulfovibrionaceae</taxon>
        <taxon>Desulfocurvibacter</taxon>
    </lineage>
</organism>
<feature type="domain" description="THUMP" evidence="4">
    <location>
        <begin position="76"/>
        <end position="134"/>
    </location>
</feature>
<accession>F3Z379</accession>
<feature type="domain" description="Ribosomal RNA large subunit methyltransferase K/L-like methyltransferase" evidence="3">
    <location>
        <begin position="168"/>
        <end position="374"/>
    </location>
</feature>
<evidence type="ECO:0000313" key="7">
    <source>
        <dbReference type="Proteomes" id="UP000007844"/>
    </source>
</evidence>
<dbReference type="GO" id="GO:0008990">
    <property type="term" value="F:rRNA (guanine-N2-)-methyltransferase activity"/>
    <property type="evidence" value="ECO:0007669"/>
    <property type="project" value="TreeGrafter"/>
</dbReference>
<dbReference type="InterPro" id="IPR004114">
    <property type="entry name" value="THUMP_dom"/>
</dbReference>
<dbReference type="PANTHER" id="PTHR47313:SF1">
    <property type="entry name" value="RIBOSOMAL RNA LARGE SUBUNIT METHYLTRANSFERASE K_L"/>
    <property type="match status" value="1"/>
</dbReference>
<proteinExistence type="predicted"/>
<protein>
    <submittedName>
        <fullName evidence="6">rRNA (Guanine-N(2)-)-methyltransferase</fullName>
    </submittedName>
</protein>
<reference evidence="6 7" key="1">
    <citation type="journal article" date="2011" name="J. Bacteriol.">
        <title>Genome sequence of the mercury-methylating and pleomorphic Desulfovibrio africanus Strain Walvis Bay.</title>
        <authorList>
            <person name="Brown S.D."/>
            <person name="Wall J.D."/>
            <person name="Kucken A.M."/>
            <person name="Gilmour C.C."/>
            <person name="Podar M."/>
            <person name="Brandt C.C."/>
            <person name="Teshima H."/>
            <person name="Detter J.C."/>
            <person name="Han C.S."/>
            <person name="Land M.L."/>
            <person name="Lucas S."/>
            <person name="Han J."/>
            <person name="Pennacchio L."/>
            <person name="Nolan M."/>
            <person name="Pitluck S."/>
            <person name="Woyke T."/>
            <person name="Goodwin L."/>
            <person name="Palumbo A.V."/>
            <person name="Elias D.A."/>
        </authorList>
    </citation>
    <scope>NUCLEOTIDE SEQUENCE [LARGE SCALE GENOMIC DNA]</scope>
    <source>
        <strain evidence="6 7">Walvis Bay</strain>
    </source>
</reference>
<dbReference type="Pfam" id="PF02926">
    <property type="entry name" value="THUMP"/>
    <property type="match status" value="1"/>
</dbReference>
<dbReference type="Pfam" id="PF22020">
    <property type="entry name" value="RlmL_1st"/>
    <property type="match status" value="1"/>
</dbReference>
<keyword evidence="7" id="KW-1185">Reference proteome</keyword>
<dbReference type="CDD" id="cd02440">
    <property type="entry name" value="AdoMet_MTases"/>
    <property type="match status" value="1"/>
</dbReference>
<dbReference type="KEGG" id="daf:Desaf_1994"/>
<dbReference type="STRING" id="690850.Desaf_1994"/>
<dbReference type="AlphaFoldDB" id="F3Z379"/>
<evidence type="ECO:0000259" key="5">
    <source>
        <dbReference type="Pfam" id="PF22020"/>
    </source>
</evidence>
<dbReference type="eggNOG" id="COG0116">
    <property type="taxonomic scope" value="Bacteria"/>
</dbReference>
<name>F3Z379_DESAF</name>
<sequence>MFTLARESSILVSCPKGMAPYVALEMGELGYETQELEAGVRTTGTLHDCMRLNLHLRCGHRVHYRLKRFGALHPDMVYREVNSIPWEEIFAADGYLSVHSSVVHPTISDTRFPNLRIKDAVVDRFAQKTGGRPDSGPDEGKGVCLFLHWRDKKAELFMDTTGIPLPKRGYRLNPFRAPMQETLAASVIRATFWDPADNFVNPMCGSGTLAIEAALMARNIAPGLLRESFAFMHLSEFDASAWQQMRTEAEAAILPRPKGRIIASDIDPQAVDAARDNARQAGVEENIEFSVCDFRQTTVPEGKGAVLVNPEYGERLGEADELGETYQAVGDFLKQRCAGYRAGIFTCNLALAKRIGLRAERKAPFFSAKFSCTLFVYNMWEGAAAKRGASA</sequence>
<dbReference type="CDD" id="cd11715">
    <property type="entry name" value="THUMP_AdoMetMT"/>
    <property type="match status" value="1"/>
</dbReference>
<dbReference type="GO" id="GO:0070043">
    <property type="term" value="F:rRNA (guanine-N7-)-methyltransferase activity"/>
    <property type="evidence" value="ECO:0007669"/>
    <property type="project" value="TreeGrafter"/>
</dbReference>
<dbReference type="InterPro" id="IPR054170">
    <property type="entry name" value="RlmL_1st"/>
</dbReference>
<dbReference type="GO" id="GO:0003723">
    <property type="term" value="F:RNA binding"/>
    <property type="evidence" value="ECO:0007669"/>
    <property type="project" value="InterPro"/>
</dbReference>
<feature type="domain" description="RlmL ferredoxin-like" evidence="5">
    <location>
        <begin position="10"/>
        <end position="62"/>
    </location>
</feature>
<evidence type="ECO:0000256" key="1">
    <source>
        <dbReference type="ARBA" id="ARBA00022603"/>
    </source>
</evidence>
<dbReference type="SUPFAM" id="SSF53335">
    <property type="entry name" value="S-adenosyl-L-methionine-dependent methyltransferases"/>
    <property type="match status" value="1"/>
</dbReference>
<dbReference type="InterPro" id="IPR029063">
    <property type="entry name" value="SAM-dependent_MTases_sf"/>
</dbReference>
<dbReference type="Pfam" id="PF01170">
    <property type="entry name" value="UPF0020"/>
    <property type="match status" value="1"/>
</dbReference>
<dbReference type="InterPro" id="IPR000241">
    <property type="entry name" value="RlmKL-like_Mtase"/>
</dbReference>
<dbReference type="Gene3D" id="3.30.2130.30">
    <property type="match status" value="1"/>
</dbReference>
<keyword evidence="1 6" id="KW-0489">Methyltransferase</keyword>
<evidence type="ECO:0000259" key="3">
    <source>
        <dbReference type="Pfam" id="PF01170"/>
    </source>
</evidence>
<dbReference type="Gene3D" id="3.40.50.150">
    <property type="entry name" value="Vaccinia Virus protein VP39"/>
    <property type="match status" value="1"/>
</dbReference>
<dbReference type="HOGENOM" id="CLU_032119_3_0_7"/>
<evidence type="ECO:0000313" key="6">
    <source>
        <dbReference type="EMBL" id="EGJ50323.1"/>
    </source>
</evidence>
<dbReference type="RefSeq" id="WP_014260072.1">
    <property type="nucleotide sequence ID" value="NC_016629.1"/>
</dbReference>
<evidence type="ECO:0000259" key="4">
    <source>
        <dbReference type="Pfam" id="PF02926"/>
    </source>
</evidence>
<dbReference type="EMBL" id="CP003221">
    <property type="protein sequence ID" value="EGJ50323.1"/>
    <property type="molecule type" value="Genomic_DNA"/>
</dbReference>
<dbReference type="Proteomes" id="UP000007844">
    <property type="component" value="Chromosome"/>
</dbReference>